<protein>
    <recommendedName>
        <fullName evidence="3">DUF1127 domain-containing protein</fullName>
    </recommendedName>
</protein>
<evidence type="ECO:0000313" key="1">
    <source>
        <dbReference type="EMBL" id="RDD63699.1"/>
    </source>
</evidence>
<proteinExistence type="predicted"/>
<name>A0A369TED8_9PROT</name>
<evidence type="ECO:0000313" key="2">
    <source>
        <dbReference type="Proteomes" id="UP000253941"/>
    </source>
</evidence>
<reference evidence="1 2" key="1">
    <citation type="submission" date="2018-07" db="EMBL/GenBank/DDBJ databases">
        <title>Venubactetium sediminum gen. nov., sp. nov., isolated from a marine solar saltern.</title>
        <authorList>
            <person name="Wang S."/>
        </authorList>
    </citation>
    <scope>NUCLEOTIDE SEQUENCE [LARGE SCALE GENOMIC DNA]</scope>
    <source>
        <strain evidence="1 2">WD2A32</strain>
    </source>
</reference>
<evidence type="ECO:0008006" key="3">
    <source>
        <dbReference type="Google" id="ProtNLM"/>
    </source>
</evidence>
<comment type="caution">
    <text evidence="1">The sequence shown here is derived from an EMBL/GenBank/DDBJ whole genome shotgun (WGS) entry which is preliminary data.</text>
</comment>
<gene>
    <name evidence="1" type="ORF">DRB17_00515</name>
</gene>
<keyword evidence="2" id="KW-1185">Reference proteome</keyword>
<dbReference type="Proteomes" id="UP000253941">
    <property type="component" value="Unassembled WGS sequence"/>
</dbReference>
<dbReference type="RefSeq" id="WP_114580212.1">
    <property type="nucleotide sequence ID" value="NZ_QPMH01000001.1"/>
</dbReference>
<sequence length="69" mass="7797">MSAPDPAFADPTFPGLSVRDLARRAADALQGSADNENRSLRHRDYVIRQDLSRLDREMLLDLGLDRDRS</sequence>
<accession>A0A369TED8</accession>
<dbReference type="EMBL" id="QPMH01000001">
    <property type="protein sequence ID" value="RDD63699.1"/>
    <property type="molecule type" value="Genomic_DNA"/>
</dbReference>
<dbReference type="AlphaFoldDB" id="A0A369TED8"/>
<organism evidence="1 2">
    <name type="scientific">Ferruginivarius sediminum</name>
    <dbReference type="NCBI Taxonomy" id="2661937"/>
    <lineage>
        <taxon>Bacteria</taxon>
        <taxon>Pseudomonadati</taxon>
        <taxon>Pseudomonadota</taxon>
        <taxon>Alphaproteobacteria</taxon>
        <taxon>Rhodospirillales</taxon>
        <taxon>Rhodospirillaceae</taxon>
        <taxon>Ferruginivarius</taxon>
    </lineage>
</organism>